<feature type="chain" id="PRO_5045065777" evidence="2">
    <location>
        <begin position="32"/>
        <end position="341"/>
    </location>
</feature>
<dbReference type="NCBIfam" id="TIGR02595">
    <property type="entry name" value="PEP_CTERM"/>
    <property type="match status" value="1"/>
</dbReference>
<dbReference type="Proteomes" id="UP001606303">
    <property type="component" value="Unassembled WGS sequence"/>
</dbReference>
<organism evidence="4 5">
    <name type="scientific">Pelomonas baiyunensis</name>
    <dbReference type="NCBI Taxonomy" id="3299026"/>
    <lineage>
        <taxon>Bacteria</taxon>
        <taxon>Pseudomonadati</taxon>
        <taxon>Pseudomonadota</taxon>
        <taxon>Betaproteobacteria</taxon>
        <taxon>Burkholderiales</taxon>
        <taxon>Sphaerotilaceae</taxon>
        <taxon>Roseateles</taxon>
    </lineage>
</organism>
<keyword evidence="2" id="KW-0732">Signal</keyword>
<evidence type="ECO:0000259" key="3">
    <source>
        <dbReference type="Pfam" id="PF07589"/>
    </source>
</evidence>
<dbReference type="EMBL" id="JBIGIB010000005">
    <property type="protein sequence ID" value="MFG6468468.1"/>
    <property type="molecule type" value="Genomic_DNA"/>
</dbReference>
<feature type="domain" description="Ice-binding protein C-terminal" evidence="3">
    <location>
        <begin position="316"/>
        <end position="340"/>
    </location>
</feature>
<gene>
    <name evidence="4" type="ORF">ACG01O_17730</name>
</gene>
<accession>A0ABW7H2R2</accession>
<evidence type="ECO:0000313" key="5">
    <source>
        <dbReference type="Proteomes" id="UP001606303"/>
    </source>
</evidence>
<feature type="signal peptide" evidence="2">
    <location>
        <begin position="1"/>
        <end position="31"/>
    </location>
</feature>
<name>A0ABW7H2R2_9BURK</name>
<dbReference type="RefSeq" id="WP_394386656.1">
    <property type="nucleotide sequence ID" value="NZ_JBIGIB010000005.1"/>
</dbReference>
<sequence length="341" mass="34574">MTTRSFPTPRHPARTLAWAAALALGSWAAQADTVNGANLKVTLDALPGTFSQVVTQGAAGHSILTLSWTGLYNGTGCGGLCPTGAATFVQGVAPGLSKYSSFDLFTTMAVAPLAGWQVNAITYRLGARQTGESTATANGGNPNNAIYSLYQGSNGSARVDYGISAAPTLDALPAMANGVVNSSVAGATLRFDRVNNPVTRDGAAGTGSVTSFGTATPGADTGQGVSAGRGLAAWSSGATTAYEYGHAQISLVQALSVDQLDASGQVMSSTNGWRSAFSLMPVFSGSASVLGNAEASLALGSVSISFDVSQAVPPVPVPEPSSWMLLAAGGAWVWFASRRRR</sequence>
<dbReference type="Pfam" id="PF07589">
    <property type="entry name" value="PEP-CTERM"/>
    <property type="match status" value="1"/>
</dbReference>
<evidence type="ECO:0000313" key="4">
    <source>
        <dbReference type="EMBL" id="MFG6468468.1"/>
    </source>
</evidence>
<evidence type="ECO:0000256" key="2">
    <source>
        <dbReference type="SAM" id="SignalP"/>
    </source>
</evidence>
<protein>
    <submittedName>
        <fullName evidence="4">PEP-CTERM sorting domain-containing protein</fullName>
    </submittedName>
</protein>
<feature type="region of interest" description="Disordered" evidence="1">
    <location>
        <begin position="202"/>
        <end position="221"/>
    </location>
</feature>
<dbReference type="InterPro" id="IPR013424">
    <property type="entry name" value="Ice-binding_C"/>
</dbReference>
<evidence type="ECO:0000256" key="1">
    <source>
        <dbReference type="SAM" id="MobiDB-lite"/>
    </source>
</evidence>
<proteinExistence type="predicted"/>
<keyword evidence="5" id="KW-1185">Reference proteome</keyword>
<comment type="caution">
    <text evidence="4">The sequence shown here is derived from an EMBL/GenBank/DDBJ whole genome shotgun (WGS) entry which is preliminary data.</text>
</comment>
<reference evidence="4 5" key="1">
    <citation type="submission" date="2024-08" db="EMBL/GenBank/DDBJ databases">
        <authorList>
            <person name="Lu H."/>
        </authorList>
    </citation>
    <scope>NUCLEOTIDE SEQUENCE [LARGE SCALE GENOMIC DNA]</scope>
    <source>
        <strain evidence="4 5">BYS87W</strain>
    </source>
</reference>